<dbReference type="Proteomes" id="UP000800092">
    <property type="component" value="Unassembled WGS sequence"/>
</dbReference>
<feature type="region of interest" description="Disordered" evidence="5">
    <location>
        <begin position="278"/>
        <end position="303"/>
    </location>
</feature>
<evidence type="ECO:0000259" key="7">
    <source>
        <dbReference type="PROSITE" id="PS51294"/>
    </source>
</evidence>
<keyword evidence="1" id="KW-0805">Transcription regulation</keyword>
<dbReference type="Gene3D" id="1.10.10.60">
    <property type="entry name" value="Homeodomain-like"/>
    <property type="match status" value="3"/>
</dbReference>
<keyword evidence="3" id="KW-0804">Transcription</keyword>
<reference evidence="8" key="1">
    <citation type="journal article" date="2020" name="Stud. Mycol.">
        <title>101 Dothideomycetes genomes: a test case for predicting lifestyles and emergence of pathogens.</title>
        <authorList>
            <person name="Haridas S."/>
            <person name="Albert R."/>
            <person name="Binder M."/>
            <person name="Bloem J."/>
            <person name="Labutti K."/>
            <person name="Salamov A."/>
            <person name="Andreopoulos B."/>
            <person name="Baker S."/>
            <person name="Barry K."/>
            <person name="Bills G."/>
            <person name="Bluhm B."/>
            <person name="Cannon C."/>
            <person name="Castanera R."/>
            <person name="Culley D."/>
            <person name="Daum C."/>
            <person name="Ezra D."/>
            <person name="Gonzalez J."/>
            <person name="Henrissat B."/>
            <person name="Kuo A."/>
            <person name="Liang C."/>
            <person name="Lipzen A."/>
            <person name="Lutzoni F."/>
            <person name="Magnuson J."/>
            <person name="Mondo S."/>
            <person name="Nolan M."/>
            <person name="Ohm R."/>
            <person name="Pangilinan J."/>
            <person name="Park H.-J."/>
            <person name="Ramirez L."/>
            <person name="Alfaro M."/>
            <person name="Sun H."/>
            <person name="Tritt A."/>
            <person name="Yoshinaga Y."/>
            <person name="Zwiers L.-H."/>
            <person name="Turgeon B."/>
            <person name="Goodwin S."/>
            <person name="Spatafora J."/>
            <person name="Crous P."/>
            <person name="Grigoriev I."/>
        </authorList>
    </citation>
    <scope>NUCLEOTIDE SEQUENCE</scope>
    <source>
        <strain evidence="8">Tuck. ex Michener</strain>
    </source>
</reference>
<dbReference type="GO" id="GO:0000978">
    <property type="term" value="F:RNA polymerase II cis-regulatory region sequence-specific DNA binding"/>
    <property type="evidence" value="ECO:0007669"/>
    <property type="project" value="TreeGrafter"/>
</dbReference>
<feature type="domain" description="Myb-like" evidence="6">
    <location>
        <begin position="1"/>
        <end position="55"/>
    </location>
</feature>
<protein>
    <submittedName>
        <fullName evidence="8">Uncharacterized protein</fullName>
    </submittedName>
</protein>
<name>A0A6A6GZZ9_VIRVR</name>
<keyword evidence="2" id="KW-0238">DNA-binding</keyword>
<evidence type="ECO:0000256" key="1">
    <source>
        <dbReference type="ARBA" id="ARBA00023015"/>
    </source>
</evidence>
<evidence type="ECO:0000259" key="6">
    <source>
        <dbReference type="PROSITE" id="PS50090"/>
    </source>
</evidence>
<dbReference type="Pfam" id="PF13921">
    <property type="entry name" value="Myb_DNA-bind_6"/>
    <property type="match status" value="1"/>
</dbReference>
<proteinExistence type="predicted"/>
<dbReference type="OrthoDB" id="2143914at2759"/>
<evidence type="ECO:0000313" key="9">
    <source>
        <dbReference type="Proteomes" id="UP000800092"/>
    </source>
</evidence>
<feature type="compositionally biased region" description="Polar residues" evidence="5">
    <location>
        <begin position="159"/>
        <end position="185"/>
    </location>
</feature>
<dbReference type="PROSITE" id="PS50090">
    <property type="entry name" value="MYB_LIKE"/>
    <property type="match status" value="3"/>
</dbReference>
<evidence type="ECO:0000256" key="2">
    <source>
        <dbReference type="ARBA" id="ARBA00023125"/>
    </source>
</evidence>
<keyword evidence="9" id="KW-1185">Reference proteome</keyword>
<evidence type="ECO:0000256" key="3">
    <source>
        <dbReference type="ARBA" id="ARBA00023163"/>
    </source>
</evidence>
<dbReference type="SMART" id="SM00717">
    <property type="entry name" value="SANT"/>
    <property type="match status" value="3"/>
</dbReference>
<evidence type="ECO:0000313" key="8">
    <source>
        <dbReference type="EMBL" id="KAF2231197.1"/>
    </source>
</evidence>
<dbReference type="EMBL" id="ML991830">
    <property type="protein sequence ID" value="KAF2231197.1"/>
    <property type="molecule type" value="Genomic_DNA"/>
</dbReference>
<dbReference type="GO" id="GO:0019185">
    <property type="term" value="C:snRNA-activating protein complex"/>
    <property type="evidence" value="ECO:0007669"/>
    <property type="project" value="TreeGrafter"/>
</dbReference>
<dbReference type="InterPro" id="IPR051575">
    <property type="entry name" value="Myb-like_DNA-bd"/>
</dbReference>
<dbReference type="PANTHER" id="PTHR46621:SF1">
    <property type="entry name" value="SNRNA-ACTIVATING PROTEIN COMPLEX SUBUNIT 4"/>
    <property type="match status" value="1"/>
</dbReference>
<organism evidence="8 9">
    <name type="scientific">Viridothelium virens</name>
    <name type="common">Speckled blister lichen</name>
    <name type="synonym">Trypethelium virens</name>
    <dbReference type="NCBI Taxonomy" id="1048519"/>
    <lineage>
        <taxon>Eukaryota</taxon>
        <taxon>Fungi</taxon>
        <taxon>Dikarya</taxon>
        <taxon>Ascomycota</taxon>
        <taxon>Pezizomycotina</taxon>
        <taxon>Dothideomycetes</taxon>
        <taxon>Dothideomycetes incertae sedis</taxon>
        <taxon>Trypetheliales</taxon>
        <taxon>Trypetheliaceae</taxon>
        <taxon>Viridothelium</taxon>
    </lineage>
</organism>
<dbReference type="PROSITE" id="PS51294">
    <property type="entry name" value="HTH_MYB"/>
    <property type="match status" value="3"/>
</dbReference>
<evidence type="ECO:0000256" key="4">
    <source>
        <dbReference type="ARBA" id="ARBA00023242"/>
    </source>
</evidence>
<feature type="domain" description="Myb-like" evidence="6">
    <location>
        <begin position="56"/>
        <end position="106"/>
    </location>
</feature>
<evidence type="ECO:0000256" key="5">
    <source>
        <dbReference type="SAM" id="MobiDB-lite"/>
    </source>
</evidence>
<feature type="domain" description="HTH myb-type" evidence="7">
    <location>
        <begin position="64"/>
        <end position="110"/>
    </location>
</feature>
<feature type="domain" description="HTH myb-type" evidence="7">
    <location>
        <begin position="112"/>
        <end position="161"/>
    </location>
</feature>
<dbReference type="InterPro" id="IPR017930">
    <property type="entry name" value="Myb_dom"/>
</dbReference>
<dbReference type="InterPro" id="IPR001005">
    <property type="entry name" value="SANT/Myb"/>
</dbReference>
<feature type="domain" description="Myb-like" evidence="6">
    <location>
        <begin position="107"/>
        <end position="153"/>
    </location>
</feature>
<dbReference type="Pfam" id="PF00249">
    <property type="entry name" value="Myb_DNA-binding"/>
    <property type="match status" value="1"/>
</dbReference>
<sequence>MGRERRKWSSEEDRVLREAVEQAERASRPVEWQAVASKLPGRTNKDCRKRWHNSLADSGNEGIWSISEDERLREAVRRHGTKWARVSSEVRTRNGDQCSKRWSHSVNPSLDRSPWTKEEDQALLSFVNQYGHNWQAIVSNHLPHRSALSAKNRHFLLNRKSNSKTSPESPTRQHGYQDSVSTIPRSSSSASGNTASSPWFGSPMATTQNMVYPTSSTRTVPYYSTPNRILPSSSSAFYHTTASSYELPSSYTNTTARPYVAPADLDLNTSFFHPDATSPILGSTSPHHAAATTSPIQLAPQSPLRASPISLRKPRTASSAGSSVAAQGLSPASTAAHSYTGSFSHAAGQLASPTHSYGHSGGMLAHSPSVYGGDSSSDVYPWAGGSSGPYGDSAILEEGVERSGGSSIESDVDAMQRILIEAECAPEQVPNLMRSINAYSRTATFMPGSG</sequence>
<dbReference type="SUPFAM" id="SSF46689">
    <property type="entry name" value="Homeodomain-like"/>
    <property type="match status" value="2"/>
</dbReference>
<feature type="region of interest" description="Disordered" evidence="5">
    <location>
        <begin position="158"/>
        <end position="202"/>
    </location>
</feature>
<dbReference type="GO" id="GO:0001006">
    <property type="term" value="F:RNA polymerase III type 3 promoter sequence-specific DNA binding"/>
    <property type="evidence" value="ECO:0007669"/>
    <property type="project" value="TreeGrafter"/>
</dbReference>
<dbReference type="PANTHER" id="PTHR46621">
    <property type="entry name" value="SNRNA-ACTIVATING PROTEIN COMPLEX SUBUNIT 4"/>
    <property type="match status" value="1"/>
</dbReference>
<feature type="domain" description="HTH myb-type" evidence="7">
    <location>
        <begin position="1"/>
        <end position="59"/>
    </location>
</feature>
<gene>
    <name evidence="8" type="ORF">EV356DRAFT_311411</name>
</gene>
<dbReference type="GO" id="GO:0042796">
    <property type="term" value="P:snRNA transcription by RNA polymerase III"/>
    <property type="evidence" value="ECO:0007669"/>
    <property type="project" value="TreeGrafter"/>
</dbReference>
<accession>A0A6A6GZZ9</accession>
<dbReference type="InterPro" id="IPR009057">
    <property type="entry name" value="Homeodomain-like_sf"/>
</dbReference>
<keyword evidence="4" id="KW-0539">Nucleus</keyword>
<dbReference type="AlphaFoldDB" id="A0A6A6GZZ9"/>
<dbReference type="GO" id="GO:0042795">
    <property type="term" value="P:snRNA transcription by RNA polymerase II"/>
    <property type="evidence" value="ECO:0007669"/>
    <property type="project" value="TreeGrafter"/>
</dbReference>
<feature type="compositionally biased region" description="Polar residues" evidence="5">
    <location>
        <begin position="280"/>
        <end position="300"/>
    </location>
</feature>
<feature type="compositionally biased region" description="Low complexity" evidence="5">
    <location>
        <begin position="186"/>
        <end position="197"/>
    </location>
</feature>
<dbReference type="CDD" id="cd00167">
    <property type="entry name" value="SANT"/>
    <property type="match status" value="3"/>
</dbReference>